<dbReference type="AlphaFoldDB" id="A0A7W8CS34"/>
<dbReference type="InterPro" id="IPR036291">
    <property type="entry name" value="NAD(P)-bd_dom_sf"/>
</dbReference>
<reference evidence="2 3" key="1">
    <citation type="submission" date="2020-08" db="EMBL/GenBank/DDBJ databases">
        <title>Genomic Encyclopedia of Type Strains, Phase IV (KMG-IV): sequencing the most valuable type-strain genomes for metagenomic binning, comparative biology and taxonomic classification.</title>
        <authorList>
            <person name="Goeker M."/>
        </authorList>
    </citation>
    <scope>NUCLEOTIDE SEQUENCE [LARGE SCALE GENOMIC DNA]</scope>
    <source>
        <strain evidence="2 3">DSM 15895</strain>
    </source>
</reference>
<dbReference type="InterPro" id="IPR016040">
    <property type="entry name" value="NAD(P)-bd_dom"/>
</dbReference>
<evidence type="ECO:0000313" key="3">
    <source>
        <dbReference type="Proteomes" id="UP000525923"/>
    </source>
</evidence>
<name>A0A7W8CS34_9BACL</name>
<dbReference type="PANTHER" id="PTHR15020:SF50">
    <property type="entry name" value="UPF0659 PROTEIN YMR090W"/>
    <property type="match status" value="1"/>
</dbReference>
<dbReference type="SUPFAM" id="SSF51735">
    <property type="entry name" value="NAD(P)-binding Rossmann-fold domains"/>
    <property type="match status" value="1"/>
</dbReference>
<dbReference type="OrthoDB" id="2425989at2"/>
<keyword evidence="3" id="KW-1185">Reference proteome</keyword>
<dbReference type="RefSeq" id="WP_135503125.1">
    <property type="nucleotide sequence ID" value="NZ_JACHHE010000003.1"/>
</dbReference>
<dbReference type="Gene3D" id="3.40.50.720">
    <property type="entry name" value="NAD(P)-binding Rossmann-like Domain"/>
    <property type="match status" value="1"/>
</dbReference>
<accession>A0A7W8CS34</accession>
<dbReference type="EMBL" id="JACHHE010000003">
    <property type="protein sequence ID" value="MBB5179804.1"/>
    <property type="molecule type" value="Genomic_DNA"/>
</dbReference>
<dbReference type="Proteomes" id="UP000525923">
    <property type="component" value="Unassembled WGS sequence"/>
</dbReference>
<evidence type="ECO:0000313" key="2">
    <source>
        <dbReference type="EMBL" id="MBB5179804.1"/>
    </source>
</evidence>
<feature type="domain" description="NAD(P)-binding" evidence="1">
    <location>
        <begin position="7"/>
        <end position="182"/>
    </location>
</feature>
<comment type="caution">
    <text evidence="2">The sequence shown here is derived from an EMBL/GenBank/DDBJ whole genome shotgun (WGS) entry which is preliminary data.</text>
</comment>
<protein>
    <submittedName>
        <fullName evidence="2">Uncharacterized protein YbjT (DUF2867 family)</fullName>
    </submittedName>
</protein>
<dbReference type="PANTHER" id="PTHR15020">
    <property type="entry name" value="FLAVIN REDUCTASE-RELATED"/>
    <property type="match status" value="1"/>
</dbReference>
<sequence length="208" mass="21924">MKVFVFGSGGDIGGHVLKQLAAREHEAVAMAETEIRAEELQMMGATKVIVATEKEFSGVLAGCDAVIYIARDNPIAGENKNMLVDHKAAIRAVGEAQQQGIKRFIYLSPVRPDESEESKETGAKDEPEEMIIQSGLVYTVIRPAKSASKPATGTITAGSSLGDAEGEIPFEDVASVLVESLGSEAAANRSFEIAPGPTAIPEALQALK</sequence>
<dbReference type="Pfam" id="PF13460">
    <property type="entry name" value="NAD_binding_10"/>
    <property type="match status" value="1"/>
</dbReference>
<evidence type="ECO:0000259" key="1">
    <source>
        <dbReference type="Pfam" id="PF13460"/>
    </source>
</evidence>
<gene>
    <name evidence="2" type="ORF">HNQ44_001228</name>
</gene>
<organism evidence="2 3">
    <name type="scientific">Planococcus koreensis</name>
    <dbReference type="NCBI Taxonomy" id="112331"/>
    <lineage>
        <taxon>Bacteria</taxon>
        <taxon>Bacillati</taxon>
        <taxon>Bacillota</taxon>
        <taxon>Bacilli</taxon>
        <taxon>Bacillales</taxon>
        <taxon>Caryophanaceae</taxon>
        <taxon>Planococcus</taxon>
    </lineage>
</organism>
<proteinExistence type="predicted"/>